<comment type="caution">
    <text evidence="1">The sequence shown here is derived from an EMBL/GenBank/DDBJ whole genome shotgun (WGS) entry which is preliminary data.</text>
</comment>
<evidence type="ECO:0000313" key="2">
    <source>
        <dbReference type="Proteomes" id="UP000499080"/>
    </source>
</evidence>
<reference evidence="1 2" key="1">
    <citation type="journal article" date="2019" name="Sci. Rep.">
        <title>Orb-weaving spider Araneus ventricosus genome elucidates the spidroin gene catalogue.</title>
        <authorList>
            <person name="Kono N."/>
            <person name="Nakamura H."/>
            <person name="Ohtoshi R."/>
            <person name="Moran D.A.P."/>
            <person name="Shinohara A."/>
            <person name="Yoshida Y."/>
            <person name="Fujiwara M."/>
            <person name="Mori M."/>
            <person name="Tomita M."/>
            <person name="Arakawa K."/>
        </authorList>
    </citation>
    <scope>NUCLEOTIDE SEQUENCE [LARGE SCALE GENOMIC DNA]</scope>
</reference>
<accession>A0A4Y2FVK6</accession>
<protein>
    <submittedName>
        <fullName evidence="1">Uncharacterized protein</fullName>
    </submittedName>
</protein>
<name>A0A4Y2FVK6_ARAVE</name>
<dbReference type="EMBL" id="BGPR01175562">
    <property type="protein sequence ID" value="GBM45552.1"/>
    <property type="molecule type" value="Genomic_DNA"/>
</dbReference>
<gene>
    <name evidence="1" type="ORF">AVEN_196796_1</name>
</gene>
<dbReference type="Proteomes" id="UP000499080">
    <property type="component" value="Unassembled WGS sequence"/>
</dbReference>
<keyword evidence="2" id="KW-1185">Reference proteome</keyword>
<proteinExistence type="predicted"/>
<dbReference type="AlphaFoldDB" id="A0A4Y2FVK6"/>
<evidence type="ECO:0000313" key="1">
    <source>
        <dbReference type="EMBL" id="GBM45552.1"/>
    </source>
</evidence>
<feature type="non-terminal residue" evidence="1">
    <location>
        <position position="49"/>
    </location>
</feature>
<organism evidence="1 2">
    <name type="scientific">Araneus ventricosus</name>
    <name type="common">Orbweaver spider</name>
    <name type="synonym">Epeira ventricosa</name>
    <dbReference type="NCBI Taxonomy" id="182803"/>
    <lineage>
        <taxon>Eukaryota</taxon>
        <taxon>Metazoa</taxon>
        <taxon>Ecdysozoa</taxon>
        <taxon>Arthropoda</taxon>
        <taxon>Chelicerata</taxon>
        <taxon>Arachnida</taxon>
        <taxon>Araneae</taxon>
        <taxon>Araneomorphae</taxon>
        <taxon>Entelegynae</taxon>
        <taxon>Araneoidea</taxon>
        <taxon>Araneidae</taxon>
        <taxon>Araneus</taxon>
    </lineage>
</organism>
<sequence>MNLLILDLNELELWLSAYEQSNSWTARCRSLYSKTVDFCRNNDEIPLQE</sequence>